<evidence type="ECO:0000256" key="2">
    <source>
        <dbReference type="SAM" id="Phobius"/>
    </source>
</evidence>
<name>A0ABR7S6L7_9ACTN</name>
<reference evidence="3 4" key="1">
    <citation type="submission" date="2020-08" db="EMBL/GenBank/DDBJ databases">
        <title>Genemic of Streptomyces polyaspartic.</title>
        <authorList>
            <person name="Liu W."/>
        </authorList>
    </citation>
    <scope>NUCLEOTIDE SEQUENCE [LARGE SCALE GENOMIC DNA]</scope>
    <source>
        <strain evidence="3 4">TRM66268-LWL</strain>
    </source>
</reference>
<dbReference type="EMBL" id="JACTVJ010000001">
    <property type="protein sequence ID" value="MBC9711127.1"/>
    <property type="molecule type" value="Genomic_DNA"/>
</dbReference>
<gene>
    <name evidence="3" type="ORF">H9Y04_00890</name>
</gene>
<feature type="transmembrane region" description="Helical" evidence="2">
    <location>
        <begin position="281"/>
        <end position="305"/>
    </location>
</feature>
<feature type="transmembrane region" description="Helical" evidence="2">
    <location>
        <begin position="142"/>
        <end position="162"/>
    </location>
</feature>
<feature type="transmembrane region" description="Helical" evidence="2">
    <location>
        <begin position="311"/>
        <end position="329"/>
    </location>
</feature>
<dbReference type="RefSeq" id="WP_187811650.1">
    <property type="nucleotide sequence ID" value="NZ_JACTVJ010000001.1"/>
</dbReference>
<feature type="compositionally biased region" description="Low complexity" evidence="1">
    <location>
        <begin position="30"/>
        <end position="40"/>
    </location>
</feature>
<evidence type="ECO:0000313" key="3">
    <source>
        <dbReference type="EMBL" id="MBC9711127.1"/>
    </source>
</evidence>
<keyword evidence="4" id="KW-1185">Reference proteome</keyword>
<proteinExistence type="predicted"/>
<feature type="transmembrane region" description="Helical" evidence="2">
    <location>
        <begin position="241"/>
        <end position="260"/>
    </location>
</feature>
<dbReference type="Proteomes" id="UP000642284">
    <property type="component" value="Unassembled WGS sequence"/>
</dbReference>
<feature type="transmembrane region" description="Helical" evidence="2">
    <location>
        <begin position="336"/>
        <end position="356"/>
    </location>
</feature>
<feature type="compositionally biased region" description="Polar residues" evidence="1">
    <location>
        <begin position="13"/>
        <end position="24"/>
    </location>
</feature>
<feature type="region of interest" description="Disordered" evidence="1">
    <location>
        <begin position="1"/>
        <end position="61"/>
    </location>
</feature>
<evidence type="ECO:0000256" key="1">
    <source>
        <dbReference type="SAM" id="MobiDB-lite"/>
    </source>
</evidence>
<keyword evidence="2" id="KW-1133">Transmembrane helix</keyword>
<comment type="caution">
    <text evidence="3">The sequence shown here is derived from an EMBL/GenBank/DDBJ whole genome shotgun (WGS) entry which is preliminary data.</text>
</comment>
<feature type="transmembrane region" description="Helical" evidence="2">
    <location>
        <begin position="376"/>
        <end position="396"/>
    </location>
</feature>
<protein>
    <recommendedName>
        <fullName evidence="5">Integral membrane protein</fullName>
    </recommendedName>
</protein>
<keyword evidence="2" id="KW-0472">Membrane</keyword>
<accession>A0ABR7S6L7</accession>
<evidence type="ECO:0008006" key="5">
    <source>
        <dbReference type="Google" id="ProtNLM"/>
    </source>
</evidence>
<organism evidence="3 4">
    <name type="scientific">Streptomyces polyasparticus</name>
    <dbReference type="NCBI Taxonomy" id="2767826"/>
    <lineage>
        <taxon>Bacteria</taxon>
        <taxon>Bacillati</taxon>
        <taxon>Actinomycetota</taxon>
        <taxon>Actinomycetes</taxon>
        <taxon>Kitasatosporales</taxon>
        <taxon>Streptomycetaceae</taxon>
        <taxon>Streptomyces</taxon>
    </lineage>
</organism>
<feature type="transmembrane region" description="Helical" evidence="2">
    <location>
        <begin position="168"/>
        <end position="189"/>
    </location>
</feature>
<feature type="transmembrane region" description="Helical" evidence="2">
    <location>
        <begin position="210"/>
        <end position="229"/>
    </location>
</feature>
<evidence type="ECO:0000313" key="4">
    <source>
        <dbReference type="Proteomes" id="UP000642284"/>
    </source>
</evidence>
<sequence length="413" mass="41722">MTSDAPAEDVVDTPTTPASPGSWDTRSEEVLASSALTASSRTGDVPAVKGKARRPGGRRGAVDPVKALMHRHRELCEQAVDPLEIAAGLEAHGVTDRTAARFRHRDVFSLAEEMYARAERDEESAPASSEPAGSVAGPQVPVGWAAFAMLPGAVCAMAVAALDFTSGSAKLFAGLLGAIAVGIALRVALRQGPLRVRGRQVPATRAWTGFLLAYALVGEGLLDGILAGGPDGPWPLHTAPLLGLALAVAPAAVCARLFAVQSARTLALSRGLDDFASAVRPLLCGVFAVFLAVATGLLLASGAVLGEGARGVGPAVALGALLLLARLLEVHGFPDAGALMLGAACAAEALALATALGGRLPGFGFLSAPVESVASAWGPGAVPVLICGGAAAVLLAHAMRRLTRASAHAEAVR</sequence>
<feature type="compositionally biased region" description="Acidic residues" evidence="1">
    <location>
        <begin position="1"/>
        <end position="11"/>
    </location>
</feature>
<keyword evidence="2" id="KW-0812">Transmembrane</keyword>